<comment type="similarity">
    <text evidence="6">Belongs to the cullin family.</text>
</comment>
<accession>A0A9W8AF07</accession>
<dbReference type="GO" id="GO:0051301">
    <property type="term" value="P:cell division"/>
    <property type="evidence" value="ECO:0007669"/>
    <property type="project" value="UniProtKB-KW"/>
</dbReference>
<dbReference type="GO" id="GO:0031625">
    <property type="term" value="F:ubiquitin protein ligase binding"/>
    <property type="evidence" value="ECO:0007669"/>
    <property type="project" value="InterPro"/>
</dbReference>
<keyword evidence="3" id="KW-0498">Mitosis</keyword>
<dbReference type="InterPro" id="IPR057975">
    <property type="entry name" value="TPR_ANAPC2"/>
</dbReference>
<dbReference type="Gene3D" id="1.20.1310.10">
    <property type="entry name" value="Cullin Repeats"/>
    <property type="match status" value="1"/>
</dbReference>
<keyword evidence="4" id="KW-0833">Ubl conjugation pathway</keyword>
<dbReference type="SMART" id="SM01013">
    <property type="entry name" value="APC2"/>
    <property type="match status" value="1"/>
</dbReference>
<evidence type="ECO:0000256" key="4">
    <source>
        <dbReference type="ARBA" id="ARBA00022786"/>
    </source>
</evidence>
<keyword evidence="5" id="KW-0131">Cell cycle</keyword>
<dbReference type="SUPFAM" id="SSF75632">
    <property type="entry name" value="Cullin homology domain"/>
    <property type="match status" value="1"/>
</dbReference>
<feature type="region of interest" description="Disordered" evidence="7">
    <location>
        <begin position="653"/>
        <end position="714"/>
    </location>
</feature>
<sequence>MLSASDSGLEGQLKALVASLTASFAGVLTVTDARGALTAVATFIERVDQLRQTYVNPGAVPAMCNQISFEARLFALLPANFQAMAELYLTSGFLLLQTMVKTGLPATKLVADLFSISEGTDIPRCQLHEIIRGTGWTGEPEGAMDTASEDSNLGPSCPPWLRLHRNVADWIINLDYTDRVDLLGQLIMAARPLRRTGLQRFIHRPLYALALRILNGEIRNRTDSVYDTPQLLDGLMVWTTERLLVPWLTLVAGIPPTFSTTTNTAGFPTLPWHAQLLEHLHTAYRDARVAALFDIIIDYPDSRPALDDLRTCFAAVGGKMAAAAALRTDVVRRLLHQGVNTPAILAQYVSCMKCLRALDPTGVMAQYVTAPIRSYLRTREDAIRCIIANLVGDEDGLFDEVDLATVLDTAGSDDEDNDFDRDDWEPEPMDALTIPKTARQRKADIIGMLISIYDTREAFVREYQRLLARKLLDHEDDDVTSSIKNLEMVKLRFGEANLAACEIMVKDVADSKRINQFVQERERTTQSAEPTNLNCRIISHLFWPTLRPSHLKLPAPLAARRAQFEALYTQFKPARSLHWHTQMGTIDVTVTQADRQLTLTVTPLQATLLHHFSERGEWTTGELADCTDIPADQLHPPLAFWVSAGVIEATEPDRYRTLESVPEGRSTGRRRPRGEDTDTSGDNGSDSDESDSDDDPAGTQAAGNDPGMESEQDRKAEEMRIYWSFVVGMLTNLGALPLDRIQSMLQMFVQEPATYSRTEAELKDFLALMVKEDKLELSGGMYRLK</sequence>
<dbReference type="InterPro" id="IPR059120">
    <property type="entry name" value="Cullin-like_AB"/>
</dbReference>
<organism evidence="9 10">
    <name type="scientific">Tieghemiomyces parasiticus</name>
    <dbReference type="NCBI Taxonomy" id="78921"/>
    <lineage>
        <taxon>Eukaryota</taxon>
        <taxon>Fungi</taxon>
        <taxon>Fungi incertae sedis</taxon>
        <taxon>Zoopagomycota</taxon>
        <taxon>Kickxellomycotina</taxon>
        <taxon>Dimargaritomycetes</taxon>
        <taxon>Dimargaritales</taxon>
        <taxon>Dimargaritaceae</taxon>
        <taxon>Tieghemiomyces</taxon>
    </lineage>
</organism>
<dbReference type="Gene3D" id="3.30.230.130">
    <property type="entry name" value="Cullin, Chain C, Domain 2"/>
    <property type="match status" value="1"/>
</dbReference>
<dbReference type="InterPro" id="IPR036390">
    <property type="entry name" value="WH_DNA-bd_sf"/>
</dbReference>
<dbReference type="EMBL" id="JANBPT010000087">
    <property type="protein sequence ID" value="KAJ1928123.1"/>
    <property type="molecule type" value="Genomic_DNA"/>
</dbReference>
<keyword evidence="2" id="KW-0132">Cell division</keyword>
<dbReference type="SMART" id="SM00182">
    <property type="entry name" value="CULLIN"/>
    <property type="match status" value="1"/>
</dbReference>
<keyword evidence="10" id="KW-1185">Reference proteome</keyword>
<dbReference type="InterPro" id="IPR016158">
    <property type="entry name" value="Cullin_homology"/>
</dbReference>
<feature type="domain" description="Cullin family profile" evidence="8">
    <location>
        <begin position="448"/>
        <end position="642"/>
    </location>
</feature>
<dbReference type="Pfam" id="PF08672">
    <property type="entry name" value="ANAPC2"/>
    <property type="match status" value="1"/>
</dbReference>
<comment type="caution">
    <text evidence="9">The sequence shown here is derived from an EMBL/GenBank/DDBJ whole genome shotgun (WGS) entry which is preliminary data.</text>
</comment>
<protein>
    <recommendedName>
        <fullName evidence="1">Anaphase-promoting complex subunit 2</fullName>
    </recommendedName>
</protein>
<reference evidence="9" key="1">
    <citation type="submission" date="2022-07" db="EMBL/GenBank/DDBJ databases">
        <title>Phylogenomic reconstructions and comparative analyses of Kickxellomycotina fungi.</title>
        <authorList>
            <person name="Reynolds N.K."/>
            <person name="Stajich J.E."/>
            <person name="Barry K."/>
            <person name="Grigoriev I.V."/>
            <person name="Crous P."/>
            <person name="Smith M.E."/>
        </authorList>
    </citation>
    <scope>NUCLEOTIDE SEQUENCE</scope>
    <source>
        <strain evidence="9">RSA 861</strain>
    </source>
</reference>
<evidence type="ECO:0000256" key="5">
    <source>
        <dbReference type="ARBA" id="ARBA00023306"/>
    </source>
</evidence>
<dbReference type="SUPFAM" id="SSF46785">
    <property type="entry name" value="Winged helix' DNA-binding domain"/>
    <property type="match status" value="1"/>
</dbReference>
<dbReference type="InterPro" id="IPR014786">
    <property type="entry name" value="ANAPC2_C"/>
</dbReference>
<name>A0A9W8AF07_9FUNG</name>
<evidence type="ECO:0000256" key="7">
    <source>
        <dbReference type="SAM" id="MobiDB-lite"/>
    </source>
</evidence>
<dbReference type="Gene3D" id="1.10.10.10">
    <property type="entry name" value="Winged helix-like DNA-binding domain superfamily/Winged helix DNA-binding domain"/>
    <property type="match status" value="1"/>
</dbReference>
<dbReference type="Proteomes" id="UP001150569">
    <property type="component" value="Unassembled WGS sequence"/>
</dbReference>
<dbReference type="InterPro" id="IPR044554">
    <property type="entry name" value="ANAPC2"/>
</dbReference>
<dbReference type="GO" id="GO:0006511">
    <property type="term" value="P:ubiquitin-dependent protein catabolic process"/>
    <property type="evidence" value="ECO:0007669"/>
    <property type="project" value="InterPro"/>
</dbReference>
<dbReference type="PROSITE" id="PS50069">
    <property type="entry name" value="CULLIN_2"/>
    <property type="match status" value="1"/>
</dbReference>
<proteinExistence type="inferred from homology"/>
<evidence type="ECO:0000259" key="8">
    <source>
        <dbReference type="PROSITE" id="PS50069"/>
    </source>
</evidence>
<evidence type="ECO:0000256" key="2">
    <source>
        <dbReference type="ARBA" id="ARBA00022618"/>
    </source>
</evidence>
<dbReference type="OrthoDB" id="5581181at2759"/>
<evidence type="ECO:0000256" key="1">
    <source>
        <dbReference type="ARBA" id="ARBA00016068"/>
    </source>
</evidence>
<dbReference type="Pfam" id="PF25773">
    <property type="entry name" value="TPR_ANAPC2"/>
    <property type="match status" value="1"/>
</dbReference>
<dbReference type="InterPro" id="IPR036317">
    <property type="entry name" value="Cullin_homology_sf"/>
</dbReference>
<evidence type="ECO:0000256" key="6">
    <source>
        <dbReference type="PROSITE-ProRule" id="PRU00330"/>
    </source>
</evidence>
<dbReference type="AlphaFoldDB" id="A0A9W8AF07"/>
<evidence type="ECO:0000313" key="9">
    <source>
        <dbReference type="EMBL" id="KAJ1928123.1"/>
    </source>
</evidence>
<feature type="compositionally biased region" description="Acidic residues" evidence="7">
    <location>
        <begin position="685"/>
        <end position="696"/>
    </location>
</feature>
<dbReference type="GO" id="GO:0070979">
    <property type="term" value="P:protein K11-linked ubiquitination"/>
    <property type="evidence" value="ECO:0007669"/>
    <property type="project" value="TreeGrafter"/>
</dbReference>
<dbReference type="PANTHER" id="PTHR45957">
    <property type="entry name" value="ANAPHASE-PROMOTING COMPLEX SUBUNIT 2"/>
    <property type="match status" value="1"/>
</dbReference>
<evidence type="ECO:0000256" key="3">
    <source>
        <dbReference type="ARBA" id="ARBA00022776"/>
    </source>
</evidence>
<dbReference type="GO" id="GO:0005680">
    <property type="term" value="C:anaphase-promoting complex"/>
    <property type="evidence" value="ECO:0007669"/>
    <property type="project" value="TreeGrafter"/>
</dbReference>
<dbReference type="InterPro" id="IPR036388">
    <property type="entry name" value="WH-like_DNA-bd_sf"/>
</dbReference>
<dbReference type="PANTHER" id="PTHR45957:SF1">
    <property type="entry name" value="ANAPHASE-PROMOTING COMPLEX SUBUNIT 2"/>
    <property type="match status" value="1"/>
</dbReference>
<dbReference type="GO" id="GO:0007091">
    <property type="term" value="P:metaphase/anaphase transition of mitotic cell cycle"/>
    <property type="evidence" value="ECO:0007669"/>
    <property type="project" value="TreeGrafter"/>
</dbReference>
<evidence type="ECO:0000313" key="10">
    <source>
        <dbReference type="Proteomes" id="UP001150569"/>
    </source>
</evidence>
<dbReference type="Pfam" id="PF26557">
    <property type="entry name" value="Cullin_AB"/>
    <property type="match status" value="1"/>
</dbReference>
<gene>
    <name evidence="9" type="primary">ANAPC2_1</name>
    <name evidence="9" type="ORF">IWQ60_002333</name>
</gene>